<dbReference type="Pfam" id="PF00512">
    <property type="entry name" value="HisKA"/>
    <property type="match status" value="1"/>
</dbReference>
<evidence type="ECO:0000256" key="9">
    <source>
        <dbReference type="SAM" id="Phobius"/>
    </source>
</evidence>
<dbReference type="Gene3D" id="3.30.565.10">
    <property type="entry name" value="Histidine kinase-like ATPase, C-terminal domain"/>
    <property type="match status" value="1"/>
</dbReference>
<dbReference type="InterPro" id="IPR003594">
    <property type="entry name" value="HATPase_dom"/>
</dbReference>
<feature type="domain" description="PAC" evidence="12">
    <location>
        <begin position="145"/>
        <end position="197"/>
    </location>
</feature>
<evidence type="ECO:0000256" key="8">
    <source>
        <dbReference type="ARBA" id="ARBA00023012"/>
    </source>
</evidence>
<dbReference type="EMBL" id="JAUSTP010000013">
    <property type="protein sequence ID" value="MDQ0189992.1"/>
    <property type="molecule type" value="Genomic_DNA"/>
</dbReference>
<dbReference type="PANTHER" id="PTHR43065">
    <property type="entry name" value="SENSOR HISTIDINE KINASE"/>
    <property type="match status" value="1"/>
</dbReference>
<dbReference type="SUPFAM" id="SSF55785">
    <property type="entry name" value="PYP-like sensor domain (PAS domain)"/>
    <property type="match status" value="1"/>
</dbReference>
<keyword evidence="7" id="KW-0067">ATP-binding</keyword>
<reference evidence="13 14" key="1">
    <citation type="submission" date="2023-07" db="EMBL/GenBank/DDBJ databases">
        <title>Genomic Encyclopedia of Type Strains, Phase IV (KMG-IV): sequencing the most valuable type-strain genomes for metagenomic binning, comparative biology and taxonomic classification.</title>
        <authorList>
            <person name="Goeker M."/>
        </authorList>
    </citation>
    <scope>NUCLEOTIDE SEQUENCE [LARGE SCALE GENOMIC DNA]</scope>
    <source>
        <strain evidence="13 14">DSM 4006</strain>
    </source>
</reference>
<dbReference type="InterPro" id="IPR003661">
    <property type="entry name" value="HisK_dim/P_dom"/>
</dbReference>
<evidence type="ECO:0000259" key="10">
    <source>
        <dbReference type="PROSITE" id="PS50109"/>
    </source>
</evidence>
<evidence type="ECO:0000256" key="2">
    <source>
        <dbReference type="ARBA" id="ARBA00012438"/>
    </source>
</evidence>
<feature type="domain" description="Histidine kinase" evidence="10">
    <location>
        <begin position="210"/>
        <end position="415"/>
    </location>
</feature>
<evidence type="ECO:0000256" key="4">
    <source>
        <dbReference type="ARBA" id="ARBA00022679"/>
    </source>
</evidence>
<keyword evidence="5" id="KW-0547">Nucleotide-binding</keyword>
<dbReference type="Gene3D" id="3.30.450.20">
    <property type="entry name" value="PAS domain"/>
    <property type="match status" value="1"/>
</dbReference>
<dbReference type="CDD" id="cd00130">
    <property type="entry name" value="PAS"/>
    <property type="match status" value="1"/>
</dbReference>
<dbReference type="PROSITE" id="PS50109">
    <property type="entry name" value="HIS_KIN"/>
    <property type="match status" value="1"/>
</dbReference>
<evidence type="ECO:0000256" key="7">
    <source>
        <dbReference type="ARBA" id="ARBA00022840"/>
    </source>
</evidence>
<comment type="catalytic activity">
    <reaction evidence="1">
        <text>ATP + protein L-histidine = ADP + protein N-phospho-L-histidine.</text>
        <dbReference type="EC" id="2.7.13.3"/>
    </reaction>
</comment>
<proteinExistence type="predicted"/>
<keyword evidence="14" id="KW-1185">Reference proteome</keyword>
<evidence type="ECO:0000259" key="11">
    <source>
        <dbReference type="PROSITE" id="PS50112"/>
    </source>
</evidence>
<dbReference type="SMART" id="SM00387">
    <property type="entry name" value="HATPase_c"/>
    <property type="match status" value="1"/>
</dbReference>
<dbReference type="InterPro" id="IPR005467">
    <property type="entry name" value="His_kinase_dom"/>
</dbReference>
<dbReference type="Gene3D" id="1.10.287.130">
    <property type="match status" value="1"/>
</dbReference>
<feature type="transmembrane region" description="Helical" evidence="9">
    <location>
        <begin position="20"/>
        <end position="39"/>
    </location>
</feature>
<protein>
    <recommendedName>
        <fullName evidence="2">histidine kinase</fullName>
        <ecNumber evidence="2">2.7.13.3</ecNumber>
    </recommendedName>
</protein>
<evidence type="ECO:0000313" key="13">
    <source>
        <dbReference type="EMBL" id="MDQ0189992.1"/>
    </source>
</evidence>
<dbReference type="SMART" id="SM00388">
    <property type="entry name" value="HisKA"/>
    <property type="match status" value="1"/>
</dbReference>
<dbReference type="SMART" id="SM00091">
    <property type="entry name" value="PAS"/>
    <property type="match status" value="1"/>
</dbReference>
<keyword evidence="4" id="KW-0808">Transferase</keyword>
<keyword evidence="9" id="KW-0812">Transmembrane</keyword>
<accession>A0ABT9XIG5</accession>
<dbReference type="Pfam" id="PF02518">
    <property type="entry name" value="HATPase_c"/>
    <property type="match status" value="1"/>
</dbReference>
<dbReference type="InterPro" id="IPR036890">
    <property type="entry name" value="HATPase_C_sf"/>
</dbReference>
<keyword evidence="6" id="KW-0418">Kinase</keyword>
<dbReference type="InterPro" id="IPR000014">
    <property type="entry name" value="PAS"/>
</dbReference>
<dbReference type="PROSITE" id="PS50112">
    <property type="entry name" value="PAS"/>
    <property type="match status" value="1"/>
</dbReference>
<keyword evidence="3" id="KW-0597">Phosphoprotein</keyword>
<dbReference type="PROSITE" id="PS50113">
    <property type="entry name" value="PAC"/>
    <property type="match status" value="1"/>
</dbReference>
<dbReference type="InterPro" id="IPR035965">
    <property type="entry name" value="PAS-like_dom_sf"/>
</dbReference>
<dbReference type="InterPro" id="IPR000700">
    <property type="entry name" value="PAS-assoc_C"/>
</dbReference>
<evidence type="ECO:0000256" key="3">
    <source>
        <dbReference type="ARBA" id="ARBA00022553"/>
    </source>
</evidence>
<dbReference type="EC" id="2.7.13.3" evidence="2"/>
<organism evidence="13 14">
    <name type="scientific">Alicyclobacillus cycloheptanicus</name>
    <dbReference type="NCBI Taxonomy" id="1457"/>
    <lineage>
        <taxon>Bacteria</taxon>
        <taxon>Bacillati</taxon>
        <taxon>Bacillota</taxon>
        <taxon>Bacilli</taxon>
        <taxon>Bacillales</taxon>
        <taxon>Alicyclobacillaceae</taxon>
        <taxon>Alicyclobacillus</taxon>
    </lineage>
</organism>
<sequence length="432" mass="48088">MKDFGKVKFSRSPAMITAEYVVVCYMWHGITGLFFNHFYDQGFPWFVNSSRFAVLIAGTTVFVYTLCKRLWRSKELFESIFNHTTDAICVMDLSMNVVQVNPAFESLFGYQQADALHAFSVIPADQQETTWRHFQDVVEARVPFAEYEGTRMCKNGRVVHVLIRLSPLRNARGDIFAVSALTKDITELRQAQTLLMNLEKLEMVGQLAAGVAHEIRNPLTSLKGFLKLLPDVPSDTQRTYLSIMQSELARIEDITGEMLALAKPQVYQYRLVQIQSLLDDVITLISPQAHMKNVEIAADCEDSTITLAAEPSQLKQVFLNVMKNGIEAMESGGTLHLRVSRQADEVTVAFTDEGIGIPEDVLAKVGNPFFTTKQTGVGLGLLVSRNIVAHHQGSLCITSEMGKGTTVTITLPAADVDDGRVSDQTRAMVWQS</sequence>
<name>A0ABT9XIG5_9BACL</name>
<feature type="transmembrane region" description="Helical" evidence="9">
    <location>
        <begin position="45"/>
        <end position="67"/>
    </location>
</feature>
<dbReference type="Proteomes" id="UP001232973">
    <property type="component" value="Unassembled WGS sequence"/>
</dbReference>
<dbReference type="CDD" id="cd00082">
    <property type="entry name" value="HisKA"/>
    <property type="match status" value="1"/>
</dbReference>
<dbReference type="RefSeq" id="WP_274454750.1">
    <property type="nucleotide sequence ID" value="NZ_CP067097.1"/>
</dbReference>
<gene>
    <name evidence="13" type="ORF">J2S03_001855</name>
</gene>
<dbReference type="SUPFAM" id="SSF47384">
    <property type="entry name" value="Homodimeric domain of signal transducing histidine kinase"/>
    <property type="match status" value="1"/>
</dbReference>
<evidence type="ECO:0000313" key="14">
    <source>
        <dbReference type="Proteomes" id="UP001232973"/>
    </source>
</evidence>
<feature type="domain" description="PAS" evidence="11">
    <location>
        <begin position="73"/>
        <end position="116"/>
    </location>
</feature>
<dbReference type="Pfam" id="PF08448">
    <property type="entry name" value="PAS_4"/>
    <property type="match status" value="1"/>
</dbReference>
<dbReference type="PANTHER" id="PTHR43065:SF34">
    <property type="entry name" value="SPORULATION KINASE A"/>
    <property type="match status" value="1"/>
</dbReference>
<evidence type="ECO:0000256" key="6">
    <source>
        <dbReference type="ARBA" id="ARBA00022777"/>
    </source>
</evidence>
<keyword evidence="9" id="KW-1133">Transmembrane helix</keyword>
<dbReference type="SUPFAM" id="SSF55874">
    <property type="entry name" value="ATPase domain of HSP90 chaperone/DNA topoisomerase II/histidine kinase"/>
    <property type="match status" value="1"/>
</dbReference>
<keyword evidence="9" id="KW-0472">Membrane</keyword>
<comment type="caution">
    <text evidence="13">The sequence shown here is derived from an EMBL/GenBank/DDBJ whole genome shotgun (WGS) entry which is preliminary data.</text>
</comment>
<dbReference type="NCBIfam" id="TIGR00229">
    <property type="entry name" value="sensory_box"/>
    <property type="match status" value="1"/>
</dbReference>
<evidence type="ECO:0000256" key="1">
    <source>
        <dbReference type="ARBA" id="ARBA00000085"/>
    </source>
</evidence>
<dbReference type="InterPro" id="IPR004358">
    <property type="entry name" value="Sig_transdc_His_kin-like_C"/>
</dbReference>
<evidence type="ECO:0000259" key="12">
    <source>
        <dbReference type="PROSITE" id="PS50113"/>
    </source>
</evidence>
<dbReference type="InterPro" id="IPR036097">
    <property type="entry name" value="HisK_dim/P_sf"/>
</dbReference>
<keyword evidence="8" id="KW-0902">Two-component regulatory system</keyword>
<dbReference type="InterPro" id="IPR013656">
    <property type="entry name" value="PAS_4"/>
</dbReference>
<evidence type="ECO:0000256" key="5">
    <source>
        <dbReference type="ARBA" id="ARBA00022741"/>
    </source>
</evidence>
<dbReference type="PRINTS" id="PR00344">
    <property type="entry name" value="BCTRLSENSOR"/>
</dbReference>